<dbReference type="GO" id="GO:0008270">
    <property type="term" value="F:zinc ion binding"/>
    <property type="evidence" value="ECO:0007669"/>
    <property type="project" value="UniProtKB-KW"/>
</dbReference>
<keyword evidence="3" id="KW-0862">Zinc</keyword>
<dbReference type="InterPro" id="IPR036770">
    <property type="entry name" value="Ankyrin_rpt-contain_sf"/>
</dbReference>
<name>A0A9J7LHK4_BRAFL</name>
<evidence type="ECO:0000313" key="8">
    <source>
        <dbReference type="RefSeq" id="XP_035682972.1"/>
    </source>
</evidence>
<dbReference type="SMART" id="SM00248">
    <property type="entry name" value="ANK"/>
    <property type="match status" value="3"/>
</dbReference>
<accession>A0A9J7LHK4</accession>
<evidence type="ECO:0000256" key="4">
    <source>
        <dbReference type="PROSITE-ProRule" id="PRU00023"/>
    </source>
</evidence>
<dbReference type="Pfam" id="PF00023">
    <property type="entry name" value="Ank"/>
    <property type="match status" value="1"/>
</dbReference>
<protein>
    <submittedName>
        <fullName evidence="8">Poly [ADP-ribose] polymerase tankyrase-2-like isoform X1</fullName>
    </submittedName>
</protein>
<feature type="repeat" description="ANK" evidence="4">
    <location>
        <begin position="114"/>
        <end position="146"/>
    </location>
</feature>
<dbReference type="PANTHER" id="PTHR24144">
    <property type="entry name" value="ANKYRIN REPEAT DOMAIN-CONTAINING PROTEIN 49"/>
    <property type="match status" value="1"/>
</dbReference>
<dbReference type="OrthoDB" id="194358at2759"/>
<dbReference type="SUPFAM" id="SSF48403">
    <property type="entry name" value="Ankyrin repeat"/>
    <property type="match status" value="1"/>
</dbReference>
<feature type="repeat" description="ANK" evidence="4">
    <location>
        <begin position="48"/>
        <end position="80"/>
    </location>
</feature>
<dbReference type="Pfam" id="PF01753">
    <property type="entry name" value="zf-MYND"/>
    <property type="match status" value="1"/>
</dbReference>
<dbReference type="PANTHER" id="PTHR24144:SF5">
    <property type="entry name" value="BTB DOMAIN-CONTAINING PROTEIN"/>
    <property type="match status" value="1"/>
</dbReference>
<organism evidence="7 8">
    <name type="scientific">Branchiostoma floridae</name>
    <name type="common">Florida lancelet</name>
    <name type="synonym">Amphioxus</name>
    <dbReference type="NCBI Taxonomy" id="7739"/>
    <lineage>
        <taxon>Eukaryota</taxon>
        <taxon>Metazoa</taxon>
        <taxon>Chordata</taxon>
        <taxon>Cephalochordata</taxon>
        <taxon>Leptocardii</taxon>
        <taxon>Amphioxiformes</taxon>
        <taxon>Branchiostomatidae</taxon>
        <taxon>Branchiostoma</taxon>
    </lineage>
</organism>
<dbReference type="KEGG" id="bfo:118420317"/>
<dbReference type="GeneID" id="118420317"/>
<keyword evidence="4" id="KW-0040">ANK repeat</keyword>
<dbReference type="AlphaFoldDB" id="A0A9J7LHK4"/>
<dbReference type="Proteomes" id="UP000001554">
    <property type="component" value="Chromosome 7"/>
</dbReference>
<proteinExistence type="predicted"/>
<reference evidence="8" key="2">
    <citation type="submission" date="2025-08" db="UniProtKB">
        <authorList>
            <consortium name="RefSeq"/>
        </authorList>
    </citation>
    <scope>IDENTIFICATION</scope>
    <source>
        <strain evidence="8">S238N-H82</strain>
        <tissue evidence="8">Testes</tissue>
    </source>
</reference>
<evidence type="ECO:0000259" key="6">
    <source>
        <dbReference type="PROSITE" id="PS50865"/>
    </source>
</evidence>
<dbReference type="InterPro" id="IPR002110">
    <property type="entry name" value="Ankyrin_rpt"/>
</dbReference>
<reference evidence="7" key="1">
    <citation type="journal article" date="2020" name="Nat. Ecol. Evol.">
        <title>Deeply conserved synteny resolves early events in vertebrate evolution.</title>
        <authorList>
            <person name="Simakov O."/>
            <person name="Marletaz F."/>
            <person name="Yue J.X."/>
            <person name="O'Connell B."/>
            <person name="Jenkins J."/>
            <person name="Brandt A."/>
            <person name="Calef R."/>
            <person name="Tung C.H."/>
            <person name="Huang T.K."/>
            <person name="Schmutz J."/>
            <person name="Satoh N."/>
            <person name="Yu J.K."/>
            <person name="Putnam N.H."/>
            <person name="Green R.E."/>
            <person name="Rokhsar D.S."/>
        </authorList>
    </citation>
    <scope>NUCLEOTIDE SEQUENCE [LARGE SCALE GENOMIC DNA]</scope>
    <source>
        <strain evidence="7">S238N-H82</strain>
    </source>
</reference>
<dbReference type="InterPro" id="IPR002893">
    <property type="entry name" value="Znf_MYND"/>
</dbReference>
<dbReference type="PROSITE" id="PS50297">
    <property type="entry name" value="ANK_REP_REGION"/>
    <property type="match status" value="3"/>
</dbReference>
<keyword evidence="7" id="KW-1185">Reference proteome</keyword>
<evidence type="ECO:0000256" key="3">
    <source>
        <dbReference type="ARBA" id="ARBA00022833"/>
    </source>
</evidence>
<dbReference type="SUPFAM" id="SSF144232">
    <property type="entry name" value="HIT/MYND zinc finger-like"/>
    <property type="match status" value="1"/>
</dbReference>
<dbReference type="RefSeq" id="XP_035682972.1">
    <property type="nucleotide sequence ID" value="XM_035827079.1"/>
</dbReference>
<dbReference type="Gene3D" id="1.25.40.20">
    <property type="entry name" value="Ankyrin repeat-containing domain"/>
    <property type="match status" value="1"/>
</dbReference>
<dbReference type="PROSITE" id="PS50088">
    <property type="entry name" value="ANK_REPEAT"/>
    <property type="match status" value="3"/>
</dbReference>
<dbReference type="Pfam" id="PF12796">
    <property type="entry name" value="Ank_2"/>
    <property type="match status" value="1"/>
</dbReference>
<keyword evidence="2 5" id="KW-0863">Zinc-finger</keyword>
<evidence type="ECO:0000313" key="7">
    <source>
        <dbReference type="Proteomes" id="UP000001554"/>
    </source>
</evidence>
<feature type="domain" description="MYND-type" evidence="6">
    <location>
        <begin position="177"/>
        <end position="218"/>
    </location>
</feature>
<evidence type="ECO:0000256" key="1">
    <source>
        <dbReference type="ARBA" id="ARBA00022723"/>
    </source>
</evidence>
<sequence>MEETVNESLLAGAESDSLEGIEAALAAGADIDFNQLENWSPGEDASLTPCTPLYVACLRGNVDVVKLLLRKGASVGKRALGASVPLHAAASNGHTEIVELLVHHGATVDIQDPFKNTPLMVACYRNHVDTVRRLIEFGARPDLTQKLGIEDENRDFAEESVKLVREARNSKLLRCCNPKCGKPGYRKTLKRCSQCKLTRYCSRDCQIQHWSVGHKKCCGQDKYIDEEPHPMEKAVVYLVENDKQNDCHYCVNHTCSRSIDGTAPTINTRCIIYLLTIGERTFRQVYKFFEKCSSRIGYNNTLQFASIGPTLLVVYLLQ</sequence>
<evidence type="ECO:0000256" key="2">
    <source>
        <dbReference type="ARBA" id="ARBA00022771"/>
    </source>
</evidence>
<dbReference type="PROSITE" id="PS50865">
    <property type="entry name" value="ZF_MYND_2"/>
    <property type="match status" value="1"/>
</dbReference>
<feature type="repeat" description="ANK" evidence="4">
    <location>
        <begin position="81"/>
        <end position="113"/>
    </location>
</feature>
<dbReference type="Gene3D" id="6.10.140.2220">
    <property type="match status" value="1"/>
</dbReference>
<gene>
    <name evidence="8" type="primary">LOC118420317</name>
</gene>
<keyword evidence="1" id="KW-0479">Metal-binding</keyword>
<evidence type="ECO:0000256" key="5">
    <source>
        <dbReference type="PROSITE-ProRule" id="PRU00134"/>
    </source>
</evidence>